<dbReference type="SUPFAM" id="SSF161084">
    <property type="entry name" value="MAPEG domain-like"/>
    <property type="match status" value="1"/>
</dbReference>
<dbReference type="InterPro" id="IPR001129">
    <property type="entry name" value="Membr-assoc_MAPEG"/>
</dbReference>
<keyword evidence="3 21" id="KW-0812">Transmembrane</keyword>
<evidence type="ECO:0000313" key="23">
    <source>
        <dbReference type="Proteomes" id="UP000245768"/>
    </source>
</evidence>
<evidence type="ECO:0000256" key="2">
    <source>
        <dbReference type="ARBA" id="ARBA00022679"/>
    </source>
</evidence>
<evidence type="ECO:0000256" key="8">
    <source>
        <dbReference type="ARBA" id="ARBA00023128"/>
    </source>
</evidence>
<sequence length="153" mass="16352">MPFTMVLPTAYPYVLAAASGISILNIFQFLNVSKARRAAKIEYPHVYASKEQCAASKDALVFNCAQRAHANTLELTPTFLVSTLLAGLSAPRVATVLAATWLVSRVFYTLGYTTGNPKKRTPGALLGFVGLVGLIGTSLYSVFGLLAANDFAF</sequence>
<evidence type="ECO:0000256" key="17">
    <source>
        <dbReference type="ARBA" id="ARBA00051411"/>
    </source>
</evidence>
<dbReference type="Proteomes" id="UP000245768">
    <property type="component" value="Unassembled WGS sequence"/>
</dbReference>
<comment type="catalytic activity">
    <reaction evidence="17">
        <text>15-deoxy-Delta(12,14)-prostaglandin J2 + glutathione = 15-deoxy-Delta(12,14)-prostaglandin J2-S-(R)-glutathione</text>
        <dbReference type="Rhea" id="RHEA:75963"/>
        <dbReference type="ChEBI" id="CHEBI:57925"/>
        <dbReference type="ChEBI" id="CHEBI:85236"/>
        <dbReference type="ChEBI" id="CHEBI:194498"/>
    </reaction>
    <physiologicalReaction direction="left-to-right" evidence="17">
        <dbReference type="Rhea" id="RHEA:75964"/>
    </physiologicalReaction>
</comment>
<dbReference type="GO" id="GO:0005741">
    <property type="term" value="C:mitochondrial outer membrane"/>
    <property type="evidence" value="ECO:0007669"/>
    <property type="project" value="UniProtKB-SubCell"/>
</dbReference>
<reference evidence="22 23" key="1">
    <citation type="journal article" date="2018" name="Mol. Biol. Evol.">
        <title>Broad Genomic Sampling Reveals a Smut Pathogenic Ancestry of the Fungal Clade Ustilaginomycotina.</title>
        <authorList>
            <person name="Kijpornyongpan T."/>
            <person name="Mondo S.J."/>
            <person name="Barry K."/>
            <person name="Sandor L."/>
            <person name="Lee J."/>
            <person name="Lipzen A."/>
            <person name="Pangilinan J."/>
            <person name="LaButti K."/>
            <person name="Hainaut M."/>
            <person name="Henrissat B."/>
            <person name="Grigoriev I.V."/>
            <person name="Spatafora J.W."/>
            <person name="Aime M.C."/>
        </authorList>
    </citation>
    <scope>NUCLEOTIDE SEQUENCE [LARGE SCALE GENOMIC DNA]</scope>
    <source>
        <strain evidence="22 23">MCA 4198</strain>
    </source>
</reference>
<feature type="transmembrane region" description="Helical" evidence="21">
    <location>
        <begin position="123"/>
        <end position="148"/>
    </location>
</feature>
<evidence type="ECO:0000256" key="5">
    <source>
        <dbReference type="ARBA" id="ARBA00022989"/>
    </source>
</evidence>
<keyword evidence="4" id="KW-1000">Mitochondrion outer membrane</keyword>
<comment type="pathway">
    <text evidence="13">Lipid metabolism; leukotriene C4 biosynthesis.</text>
</comment>
<evidence type="ECO:0000256" key="1">
    <source>
        <dbReference type="ARBA" id="ARBA00004374"/>
    </source>
</evidence>
<dbReference type="Gene3D" id="1.20.120.550">
    <property type="entry name" value="Membrane associated eicosanoid/glutathione metabolism-like domain"/>
    <property type="match status" value="1"/>
</dbReference>
<comment type="catalytic activity">
    <reaction evidence="16">
        <text>leukotriene C4 = leukotriene A4 + glutathione</text>
        <dbReference type="Rhea" id="RHEA:17617"/>
        <dbReference type="ChEBI" id="CHEBI:57463"/>
        <dbReference type="ChEBI" id="CHEBI:57925"/>
        <dbReference type="ChEBI" id="CHEBI:57973"/>
        <dbReference type="EC" id="4.4.1.20"/>
    </reaction>
    <physiologicalReaction direction="right-to-left" evidence="16">
        <dbReference type="Rhea" id="RHEA:17619"/>
    </physiologicalReaction>
</comment>
<dbReference type="EC" id="4.4.1.20" evidence="15"/>
<evidence type="ECO:0000256" key="12">
    <source>
        <dbReference type="ARBA" id="ARBA00023288"/>
    </source>
</evidence>
<keyword evidence="12" id="KW-0449">Lipoprotein</keyword>
<evidence type="ECO:0000256" key="15">
    <source>
        <dbReference type="ARBA" id="ARBA00039056"/>
    </source>
</evidence>
<organism evidence="22 23">
    <name type="scientific">Acaromyces ingoldii</name>
    <dbReference type="NCBI Taxonomy" id="215250"/>
    <lineage>
        <taxon>Eukaryota</taxon>
        <taxon>Fungi</taxon>
        <taxon>Dikarya</taxon>
        <taxon>Basidiomycota</taxon>
        <taxon>Ustilaginomycotina</taxon>
        <taxon>Exobasidiomycetes</taxon>
        <taxon>Exobasidiales</taxon>
        <taxon>Cryptobasidiaceae</taxon>
        <taxon>Acaromyces</taxon>
    </lineage>
</organism>
<evidence type="ECO:0000256" key="11">
    <source>
        <dbReference type="ARBA" id="ARBA00023239"/>
    </source>
</evidence>
<proteinExistence type="predicted"/>
<dbReference type="GO" id="GO:0005783">
    <property type="term" value="C:endoplasmic reticulum"/>
    <property type="evidence" value="ECO:0007669"/>
    <property type="project" value="TreeGrafter"/>
</dbReference>
<dbReference type="EMBL" id="KZ819636">
    <property type="protein sequence ID" value="PWN90352.1"/>
    <property type="molecule type" value="Genomic_DNA"/>
</dbReference>
<feature type="transmembrane region" description="Helical" evidence="21">
    <location>
        <begin position="12"/>
        <end position="30"/>
    </location>
</feature>
<comment type="subcellular location">
    <subcellularLocation>
        <location evidence="1">Mitochondrion outer membrane</location>
        <topology evidence="1">Multi-pass membrane protein</topology>
    </subcellularLocation>
</comment>
<keyword evidence="9 21" id="KW-0472">Membrane</keyword>
<dbReference type="InParanoid" id="A0A316YMG9"/>
<keyword evidence="11" id="KW-0456">Lyase</keyword>
<evidence type="ECO:0000256" key="21">
    <source>
        <dbReference type="SAM" id="Phobius"/>
    </source>
</evidence>
<evidence type="ECO:0000256" key="16">
    <source>
        <dbReference type="ARBA" id="ARBA00049298"/>
    </source>
</evidence>
<gene>
    <name evidence="22" type="ORF">FA10DRAFT_266842</name>
</gene>
<keyword evidence="23" id="KW-1185">Reference proteome</keyword>
<dbReference type="InterPro" id="IPR050997">
    <property type="entry name" value="MAPEG"/>
</dbReference>
<evidence type="ECO:0000256" key="14">
    <source>
        <dbReference type="ARBA" id="ARBA00037916"/>
    </source>
</evidence>
<evidence type="ECO:0000256" key="3">
    <source>
        <dbReference type="ARBA" id="ARBA00022692"/>
    </source>
</evidence>
<dbReference type="PANTHER" id="PTHR10250:SF26">
    <property type="entry name" value="GLUTATHIONE S-TRANSFERASE 3, MITOCHONDRIAL"/>
    <property type="match status" value="1"/>
</dbReference>
<dbReference type="STRING" id="215250.A0A316YMG9"/>
<evidence type="ECO:0000256" key="7">
    <source>
        <dbReference type="ARBA" id="ARBA00023098"/>
    </source>
</evidence>
<dbReference type="AlphaFoldDB" id="A0A316YMG9"/>
<keyword evidence="10" id="KW-0564">Palmitate</keyword>
<dbReference type="InterPro" id="IPR023352">
    <property type="entry name" value="MAPEG-like_dom_sf"/>
</dbReference>
<name>A0A316YMG9_9BASI</name>
<dbReference type="GO" id="GO:0005635">
    <property type="term" value="C:nuclear envelope"/>
    <property type="evidence" value="ECO:0007669"/>
    <property type="project" value="TreeGrafter"/>
</dbReference>
<protein>
    <recommendedName>
        <fullName evidence="18">Glutathione S-transferase 3, mitochondrial</fullName>
        <ecNumber evidence="15">4.4.1.20</ecNumber>
    </recommendedName>
    <alternativeName>
        <fullName evidence="19">Glutathione peroxidase MGST3</fullName>
    </alternativeName>
    <alternativeName>
        <fullName evidence="20">LTC4 synthase MGST3</fullName>
    </alternativeName>
</protein>
<dbReference type="GO" id="GO:0004464">
    <property type="term" value="F:leukotriene-C4 synthase activity"/>
    <property type="evidence" value="ECO:0007669"/>
    <property type="project" value="UniProtKB-EC"/>
</dbReference>
<dbReference type="GeneID" id="37043584"/>
<evidence type="ECO:0000256" key="6">
    <source>
        <dbReference type="ARBA" id="ARBA00023002"/>
    </source>
</evidence>
<dbReference type="Pfam" id="PF01124">
    <property type="entry name" value="MAPEG"/>
    <property type="match status" value="1"/>
</dbReference>
<evidence type="ECO:0000313" key="22">
    <source>
        <dbReference type="EMBL" id="PWN90352.1"/>
    </source>
</evidence>
<evidence type="ECO:0000256" key="10">
    <source>
        <dbReference type="ARBA" id="ARBA00023139"/>
    </source>
</evidence>
<evidence type="ECO:0000256" key="13">
    <source>
        <dbReference type="ARBA" id="ARBA00037884"/>
    </source>
</evidence>
<keyword evidence="7" id="KW-0443">Lipid metabolism</keyword>
<keyword evidence="8" id="KW-0496">Mitochondrion</keyword>
<comment type="pathway">
    <text evidence="14">Lipid metabolism; arachidonate metabolism.</text>
</comment>
<evidence type="ECO:0000256" key="18">
    <source>
        <dbReference type="ARBA" id="ARBA00069748"/>
    </source>
</evidence>
<evidence type="ECO:0000256" key="9">
    <source>
        <dbReference type="ARBA" id="ARBA00023136"/>
    </source>
</evidence>
<keyword evidence="2" id="KW-0808">Transferase</keyword>
<keyword evidence="6" id="KW-0560">Oxidoreductase</keyword>
<accession>A0A316YMG9</accession>
<evidence type="ECO:0000256" key="20">
    <source>
        <dbReference type="ARBA" id="ARBA00076908"/>
    </source>
</evidence>
<evidence type="ECO:0000256" key="19">
    <source>
        <dbReference type="ARBA" id="ARBA00075145"/>
    </source>
</evidence>
<dbReference type="GO" id="GO:0006629">
    <property type="term" value="P:lipid metabolic process"/>
    <property type="evidence" value="ECO:0007669"/>
    <property type="project" value="UniProtKB-KW"/>
</dbReference>
<keyword evidence="5 21" id="KW-1133">Transmembrane helix</keyword>
<dbReference type="PANTHER" id="PTHR10250">
    <property type="entry name" value="MICROSOMAL GLUTATHIONE S-TRANSFERASE"/>
    <property type="match status" value="1"/>
</dbReference>
<dbReference type="GO" id="GO:0004364">
    <property type="term" value="F:glutathione transferase activity"/>
    <property type="evidence" value="ECO:0007669"/>
    <property type="project" value="TreeGrafter"/>
</dbReference>
<dbReference type="OrthoDB" id="410651at2759"/>
<dbReference type="RefSeq" id="XP_025377550.1">
    <property type="nucleotide sequence ID" value="XM_025521668.1"/>
</dbReference>
<dbReference type="GO" id="GO:0004602">
    <property type="term" value="F:glutathione peroxidase activity"/>
    <property type="evidence" value="ECO:0007669"/>
    <property type="project" value="TreeGrafter"/>
</dbReference>
<dbReference type="FunFam" id="1.20.120.550:FF:000004">
    <property type="entry name" value="Microsomal glutathione S-transferase 3"/>
    <property type="match status" value="1"/>
</dbReference>
<evidence type="ECO:0000256" key="4">
    <source>
        <dbReference type="ARBA" id="ARBA00022787"/>
    </source>
</evidence>